<dbReference type="PANTHER" id="PTHR34468:SF2">
    <property type="entry name" value="MICROTUBULE-ASSOCIATED FUTSCH-LIKE PROTEIN"/>
    <property type="match status" value="1"/>
</dbReference>
<feature type="compositionally biased region" description="Basic and acidic residues" evidence="1">
    <location>
        <begin position="216"/>
        <end position="227"/>
    </location>
</feature>
<comment type="caution">
    <text evidence="2">The sequence shown here is derived from an EMBL/GenBank/DDBJ whole genome shotgun (WGS) entry which is preliminary data.</text>
</comment>
<gene>
    <name evidence="2" type="ORF">POTOM_049338</name>
</gene>
<feature type="region of interest" description="Disordered" evidence="1">
    <location>
        <begin position="216"/>
        <end position="337"/>
    </location>
</feature>
<sequence length="401" mass="43682">MEILEQSAVVLAGKSKLRYPLRSASKSISKEDDKPQLSSASKRDRAPSTLSKSVGVLQLSGEDKSARPPRRRLSVPAKSVATTALKPPPGIITPISETRVKRSATKNDTPLSNASMASTRKKFNAIALASYWLSQIKISESVAKHSISLAFFKLALEAGCEPVQIQRLRNELKSYVGRHDLSDFGESVKELFESYSISDHQEQVQVSETCSHVLPDDATRSSDDEVHSSLSITGTRKLRPRSLNADASQVSTVTQSANKETSQRKNTTATNTRVGSLNKNTENSRTVSETGSRRVQKKPQKSSKEETTKRKIKKQEKKSAAEEGGGPGSPTAAAITPEENKENMMISISIDGFFFPVTFLGCSATGRDQSGDLGQLGRDMPQQIAEPFRSHTLSGVIFIVF</sequence>
<dbReference type="PANTHER" id="PTHR34468">
    <property type="entry name" value="MICROTUBULE-ASSOCIATED FUTSCH-LIKE PROTEIN"/>
    <property type="match status" value="1"/>
</dbReference>
<dbReference type="OrthoDB" id="1930709at2759"/>
<accession>A0A8X8CAE4</accession>
<evidence type="ECO:0000313" key="2">
    <source>
        <dbReference type="EMBL" id="KAG6746962.1"/>
    </source>
</evidence>
<dbReference type="AlphaFoldDB" id="A0A8X8CAE4"/>
<evidence type="ECO:0000256" key="1">
    <source>
        <dbReference type="SAM" id="MobiDB-lite"/>
    </source>
</evidence>
<feature type="compositionally biased region" description="Polar residues" evidence="1">
    <location>
        <begin position="245"/>
        <end position="290"/>
    </location>
</feature>
<organism evidence="2 3">
    <name type="scientific">Populus tomentosa</name>
    <name type="common">Chinese white poplar</name>
    <dbReference type="NCBI Taxonomy" id="118781"/>
    <lineage>
        <taxon>Eukaryota</taxon>
        <taxon>Viridiplantae</taxon>
        <taxon>Streptophyta</taxon>
        <taxon>Embryophyta</taxon>
        <taxon>Tracheophyta</taxon>
        <taxon>Spermatophyta</taxon>
        <taxon>Magnoliopsida</taxon>
        <taxon>eudicotyledons</taxon>
        <taxon>Gunneridae</taxon>
        <taxon>Pentapetalae</taxon>
        <taxon>rosids</taxon>
        <taxon>fabids</taxon>
        <taxon>Malpighiales</taxon>
        <taxon>Salicaceae</taxon>
        <taxon>Saliceae</taxon>
        <taxon>Populus</taxon>
    </lineage>
</organism>
<evidence type="ECO:0000313" key="3">
    <source>
        <dbReference type="Proteomes" id="UP000886885"/>
    </source>
</evidence>
<dbReference type="EMBL" id="JAAWWB010000029">
    <property type="protein sequence ID" value="KAG6746962.1"/>
    <property type="molecule type" value="Genomic_DNA"/>
</dbReference>
<proteinExistence type="predicted"/>
<keyword evidence="3" id="KW-1185">Reference proteome</keyword>
<name>A0A8X8CAE4_POPTO</name>
<feature type="compositionally biased region" description="Basic and acidic residues" evidence="1">
    <location>
        <begin position="28"/>
        <end position="46"/>
    </location>
</feature>
<reference evidence="2" key="1">
    <citation type="journal article" date="2020" name="bioRxiv">
        <title>Hybrid origin of Populus tomentosa Carr. identified through genome sequencing and phylogenomic analysis.</title>
        <authorList>
            <person name="An X."/>
            <person name="Gao K."/>
            <person name="Chen Z."/>
            <person name="Li J."/>
            <person name="Yang X."/>
            <person name="Yang X."/>
            <person name="Zhou J."/>
            <person name="Guo T."/>
            <person name="Zhao T."/>
            <person name="Huang S."/>
            <person name="Miao D."/>
            <person name="Khan W.U."/>
            <person name="Rao P."/>
            <person name="Ye M."/>
            <person name="Lei B."/>
            <person name="Liao W."/>
            <person name="Wang J."/>
            <person name="Ji L."/>
            <person name="Li Y."/>
            <person name="Guo B."/>
            <person name="Mustafa N.S."/>
            <person name="Li S."/>
            <person name="Yun Q."/>
            <person name="Keller S.R."/>
            <person name="Mao J."/>
            <person name="Zhang R."/>
            <person name="Strauss S.H."/>
        </authorList>
    </citation>
    <scope>NUCLEOTIDE SEQUENCE</scope>
    <source>
        <strain evidence="2">GM15</strain>
        <tissue evidence="2">Leaf</tissue>
    </source>
</reference>
<protein>
    <submittedName>
        <fullName evidence="2">Uncharacterized protein</fullName>
    </submittedName>
</protein>
<feature type="region of interest" description="Disordered" evidence="1">
    <location>
        <begin position="21"/>
        <end position="78"/>
    </location>
</feature>
<dbReference type="Proteomes" id="UP000886885">
    <property type="component" value="Chromosome 15A"/>
</dbReference>